<evidence type="ECO:0000259" key="2">
    <source>
        <dbReference type="SMART" id="SM00507"/>
    </source>
</evidence>
<evidence type="ECO:0000313" key="4">
    <source>
        <dbReference type="Proteomes" id="UP000194000"/>
    </source>
</evidence>
<name>A0A1X1V693_9MYCO</name>
<evidence type="ECO:0000313" key="3">
    <source>
        <dbReference type="EMBL" id="ORV64539.1"/>
    </source>
</evidence>
<dbReference type="InterPro" id="IPR003870">
    <property type="entry name" value="DUF222"/>
</dbReference>
<evidence type="ECO:0000256" key="1">
    <source>
        <dbReference type="SAM" id="MobiDB-lite"/>
    </source>
</evidence>
<dbReference type="InterPro" id="IPR003615">
    <property type="entry name" value="HNH_nuc"/>
</dbReference>
<feature type="domain" description="HNH nuclease" evidence="2">
    <location>
        <begin position="352"/>
        <end position="404"/>
    </location>
</feature>
<protein>
    <recommendedName>
        <fullName evidence="2">HNH nuclease domain-containing protein</fullName>
    </recommendedName>
</protein>
<dbReference type="SMART" id="SM00507">
    <property type="entry name" value="HNHc"/>
    <property type="match status" value="1"/>
</dbReference>
<reference evidence="3 4" key="1">
    <citation type="submission" date="2016-01" db="EMBL/GenBank/DDBJ databases">
        <title>The new phylogeny of the genus Mycobacterium.</title>
        <authorList>
            <person name="Tarcisio F."/>
            <person name="Conor M."/>
            <person name="Antonella G."/>
            <person name="Elisabetta G."/>
            <person name="Giulia F.S."/>
            <person name="Sara T."/>
            <person name="Anna F."/>
            <person name="Clotilde B."/>
            <person name="Roberto B."/>
            <person name="Veronica D.S."/>
            <person name="Fabio R."/>
            <person name="Monica P."/>
            <person name="Olivier J."/>
            <person name="Enrico T."/>
            <person name="Nicola S."/>
        </authorList>
    </citation>
    <scope>NUCLEOTIDE SEQUENCE [LARGE SCALE GENOMIC DNA]</scope>
    <source>
        <strain evidence="3 4">DSM 45731</strain>
    </source>
</reference>
<dbReference type="AlphaFoldDB" id="A0A1X1V693"/>
<organism evidence="3 4">
    <name type="scientific">Mycobacterium fragae</name>
    <dbReference type="NCBI Taxonomy" id="1260918"/>
    <lineage>
        <taxon>Bacteria</taxon>
        <taxon>Bacillati</taxon>
        <taxon>Actinomycetota</taxon>
        <taxon>Actinomycetes</taxon>
        <taxon>Mycobacteriales</taxon>
        <taxon>Mycobacteriaceae</taxon>
        <taxon>Mycobacterium</taxon>
    </lineage>
</organism>
<dbReference type="RefSeq" id="WP_085193577.1">
    <property type="nucleotide sequence ID" value="NZ_JACKVI010000009.1"/>
</dbReference>
<dbReference type="Proteomes" id="UP000194000">
    <property type="component" value="Unassembled WGS sequence"/>
</dbReference>
<dbReference type="OrthoDB" id="4419061at2"/>
<gene>
    <name evidence="3" type="ORF">AWC06_05525</name>
</gene>
<dbReference type="EMBL" id="LQOW01000003">
    <property type="protein sequence ID" value="ORV64539.1"/>
    <property type="molecule type" value="Genomic_DNA"/>
</dbReference>
<dbReference type="CDD" id="cd00085">
    <property type="entry name" value="HNHc"/>
    <property type="match status" value="1"/>
</dbReference>
<proteinExistence type="predicted"/>
<keyword evidence="4" id="KW-1185">Reference proteome</keyword>
<feature type="region of interest" description="Disordered" evidence="1">
    <location>
        <begin position="410"/>
        <end position="455"/>
    </location>
</feature>
<accession>A0A1X1V693</accession>
<dbReference type="STRING" id="1260918.AWC06_05525"/>
<dbReference type="Pfam" id="PF02720">
    <property type="entry name" value="DUF222"/>
    <property type="match status" value="1"/>
</dbReference>
<comment type="caution">
    <text evidence="3">The sequence shown here is derived from an EMBL/GenBank/DDBJ whole genome shotgun (WGS) entry which is preliminary data.</text>
</comment>
<sequence length="455" mass="49305">MCSSSRDEIVEVLDALEADLDRALELSFDALTTPERLVMLQRCETFRRRLPAVEHPLINQVAQQADATELGGKLPSALANRLRITRAEASRRIHEAEDLGPRTAITGEPLPPLLTATAEAQRAGRIGTAHVAVIRGFVHRLPDFVDVETRQKAEEQLARLGGQHRPDELSKLADKLTDCLNPDGDFTDNDRARRRSLIIGKQGLDGMSPITGYLTPEARATLDAVVAKLGAPGMCKPDDPDPCVSGTPSQQAIENDTRSAGQRNHDALTVAGRALLASGDLGQHNGLPASIIVSTTLAELESRCGKALTAGGTLLPMSDVIRMASNAHHYLAIFDKGKAIGLYHTKRLASPGQRIVLHAKDRGCSFPNCDVPGYLTEAHHATAYAQCGVTDVNDLTQACGPHHKLVTDDGWTTRKNANGDTEWIPPPHLDYGQPRTNTFHHPEKLLRDDEDDDGP</sequence>